<sequence length="260" mass="30338">MGKHYVFRFNEKFLTAILFHCFLFFPSRHINCQVRLSAAISSGINLNIKEKPIESENKFYVSAIIGIELGLLLRSRIGFSLGYFHSQYNHRFNLPNIENDIKLLYSVRNFPMALELVVWKYSKNKYNLVRVVPDKYLSLKIGSMNILKQVAFGKDDLLPNKKDIDEYINLFNHQNFNKLNIEKNDSEKKIEFFKSPFVGIKLKLKDRNLFSISFEALYSFDLVPYDDVTIRSISDNTTLPTKFSSHILQIKANIALIYDN</sequence>
<accession>A0A4Q4KPR7</accession>
<proteinExistence type="predicted"/>
<comment type="caution">
    <text evidence="1">The sequence shown here is derived from an EMBL/GenBank/DDBJ whole genome shotgun (WGS) entry which is preliminary data.</text>
</comment>
<dbReference type="AlphaFoldDB" id="A0A4Q4KPR7"/>
<reference evidence="1 2" key="1">
    <citation type="submission" date="2019-02" db="EMBL/GenBank/DDBJ databases">
        <title>Genome sequence of the sea-ice species Brumimicrobium glaciale.</title>
        <authorList>
            <person name="Bowman J.P."/>
        </authorList>
    </citation>
    <scope>NUCLEOTIDE SEQUENCE [LARGE SCALE GENOMIC DNA]</scope>
    <source>
        <strain evidence="1 2">IC156</strain>
    </source>
</reference>
<organism evidence="1 2">
    <name type="scientific">Brumimicrobium glaciale</name>
    <dbReference type="NCBI Taxonomy" id="200475"/>
    <lineage>
        <taxon>Bacteria</taxon>
        <taxon>Pseudomonadati</taxon>
        <taxon>Bacteroidota</taxon>
        <taxon>Flavobacteriia</taxon>
        <taxon>Flavobacteriales</taxon>
        <taxon>Crocinitomicaceae</taxon>
        <taxon>Brumimicrobium</taxon>
    </lineage>
</organism>
<gene>
    <name evidence="1" type="ORF">ERX46_00640</name>
</gene>
<evidence type="ECO:0000313" key="2">
    <source>
        <dbReference type="Proteomes" id="UP000293952"/>
    </source>
</evidence>
<name>A0A4Q4KPR7_9FLAO</name>
<dbReference type="RefSeq" id="WP_130091895.1">
    <property type="nucleotide sequence ID" value="NZ_SETE01000001.1"/>
</dbReference>
<evidence type="ECO:0000313" key="1">
    <source>
        <dbReference type="EMBL" id="RYM35528.1"/>
    </source>
</evidence>
<dbReference type="Proteomes" id="UP000293952">
    <property type="component" value="Unassembled WGS sequence"/>
</dbReference>
<keyword evidence="2" id="KW-1185">Reference proteome</keyword>
<protein>
    <submittedName>
        <fullName evidence="1">Uncharacterized protein</fullName>
    </submittedName>
</protein>
<dbReference type="EMBL" id="SETE01000001">
    <property type="protein sequence ID" value="RYM35528.1"/>
    <property type="molecule type" value="Genomic_DNA"/>
</dbReference>